<dbReference type="SUPFAM" id="SSF69318">
    <property type="entry name" value="Integrin alpha N-terminal domain"/>
    <property type="match status" value="3"/>
</dbReference>
<dbReference type="InterPro" id="IPR011519">
    <property type="entry name" value="UnbV_ASPIC"/>
</dbReference>
<dbReference type="Gene3D" id="2.130.10.130">
    <property type="entry name" value="Integrin alpha, N-terminal"/>
    <property type="match status" value="3"/>
</dbReference>
<dbReference type="eggNOG" id="COG4888">
    <property type="taxonomic scope" value="Bacteria"/>
</dbReference>
<dbReference type="PROSITE" id="PS51257">
    <property type="entry name" value="PROKAR_LIPOPROTEIN"/>
    <property type="match status" value="1"/>
</dbReference>
<dbReference type="Pfam" id="PF13517">
    <property type="entry name" value="FG-GAP_3"/>
    <property type="match status" value="6"/>
</dbReference>
<evidence type="ECO:0000313" key="3">
    <source>
        <dbReference type="EMBL" id="AEM69616.1"/>
    </source>
</evidence>
<proteinExistence type="predicted"/>
<keyword evidence="1" id="KW-0732">Signal</keyword>
<sequence length="1108" mass="123331">MRYSLCLLLLSFLFSCDKTDKKTIDAKKANSEAAVFQSISPDFSGVHFQNTLQEGPNLNVLMYEYLYNGGGVATADFNDDGLIDLYFTSNTGENKCYLNLGGMKFKDITAIAKVGGRTGPWKTGITAADVNGDGRMDLYLCYSGALPPKKRTNQLFINMGNDSNGIPIFEEQAEKYGLASSAFSNQGYFFDYDRDGDLDMILLNHNPKSLPILNVANTKRFLEMDDPLQGIRLYQQDNGRFSDVTVNAGINGSALTYGLGIGIGDFNNDGWSDFYVSNDYAVPDYLYINQKDGTFINDLREQLGHTSHFSMGNDIADVNNDGLQDIFTLDMLPEDNRRQKLLLSPDNYDKFDLNVRSGFHYQYMRNMLQVNNGNGSFSEIGQMAGISNTDWSWAALWADYDNDGWKDLFVTNGYLRDYTNLDFIDYMDNLVKSKGRFKRKDVLELIEKMPSSKLSNYLYTHSSNNNYTNSTKKFGLDEPANSNGAAYADLDNDGDLDLVINNINKPASIYQNNTNSGDSHFIQLKLEGEGGNTQGIGAQVTVYQDSLKQTLVQMPTRGYLSTVSPILHFGLGQNSTIDSIVVRWNRGGLETIAQVPVDKLIVLKETDADKGKKEFSSTSTLFSEVDSPVKYTDKPSAVNDFKRQSLLISQYSHNTPSIVKGDYNNDGLNDLFIGGSKGKPAHIFLQGRNGAFAEHKVGIFSQYKEYHDSDAAVFDANGDGFLDIYVAGGGYHNFNTEDPLLQDRLYLGNGKGGFTDGTDRLPEMPTNSETVRTADIDGDGDLDIFVGGRVIPGRYPESPRSYMLENKGNGRFVDATQRLAPELEEAGMITDAVWLDLDNDGGKDLVVVGEWMPITFFMNRSGVLKNETSNLLDREYRGLWNSIDVGDFNGDGRPDLVMGNLGTNSQFKASQEEPAALYHADYDQNGSVDPILNFYIQGKEYPYVTRNELLGQLAYLRSKFTTYESFADATLEDIFTPKELEKSKKLTANHMYTSLMLSTPNGKYTMATLPEQVQYSIVYGTVIEDFDHDGTVDILLLGNNQFFKLRLGKFDANYGTLLLGDGKGSFKYVPQSRSGLHIKGDVRSAVQIDNKLLLGISGKDIKTYQFNN</sequence>
<dbReference type="AlphaFoldDB" id="G2PS26"/>
<evidence type="ECO:0000256" key="1">
    <source>
        <dbReference type="ARBA" id="ARBA00022729"/>
    </source>
</evidence>
<dbReference type="RefSeq" id="WP_014031899.1">
    <property type="nucleotide sequence ID" value="NC_015945.1"/>
</dbReference>
<reference evidence="4" key="1">
    <citation type="submission" date="2011-08" db="EMBL/GenBank/DDBJ databases">
        <title>The complete genome of Muricauda ruestringensis DSM 13258.</title>
        <authorList>
            <person name="Lucas S."/>
            <person name="Han J."/>
            <person name="Lapidus A."/>
            <person name="Bruce D."/>
            <person name="Goodwin L."/>
            <person name="Pitluck S."/>
            <person name="Peters L."/>
            <person name="Kyrpides N."/>
            <person name="Mavromatis K."/>
            <person name="Ivanova N."/>
            <person name="Ovchinnikova G."/>
            <person name="Teshima H."/>
            <person name="Detter J.C."/>
            <person name="Tapia R."/>
            <person name="Han C."/>
            <person name="Land M."/>
            <person name="Hauser L."/>
            <person name="Markowitz V."/>
            <person name="Cheng J.-F."/>
            <person name="Hugenholtz P."/>
            <person name="Woyke T."/>
            <person name="Wu D."/>
            <person name="Spring S."/>
            <person name="Schroeder M."/>
            <person name="Brambilla E."/>
            <person name="Klenk H.-P."/>
            <person name="Eisen J.A."/>
        </authorList>
    </citation>
    <scope>NUCLEOTIDE SEQUENCE [LARGE SCALE GENOMIC DNA]</scope>
    <source>
        <strain evidence="4">DSM 13258 / LMG 19739 / B1</strain>
    </source>
</reference>
<dbReference type="KEGG" id="mrs:Murru_0565"/>
<dbReference type="OrthoDB" id="9816120at2"/>
<keyword evidence="4" id="KW-1185">Reference proteome</keyword>
<dbReference type="Pfam" id="PF07593">
    <property type="entry name" value="UnbV_ASPIC"/>
    <property type="match status" value="1"/>
</dbReference>
<dbReference type="InterPro" id="IPR028994">
    <property type="entry name" value="Integrin_alpha_N"/>
</dbReference>
<dbReference type="InterPro" id="IPR013517">
    <property type="entry name" value="FG-GAP"/>
</dbReference>
<dbReference type="PANTHER" id="PTHR16026">
    <property type="entry name" value="CARTILAGE ACIDIC PROTEIN 1"/>
    <property type="match status" value="1"/>
</dbReference>
<dbReference type="STRING" id="886377.Murru_0565"/>
<dbReference type="PANTHER" id="PTHR16026:SF0">
    <property type="entry name" value="CARTILAGE ACIDIC PROTEIN 1"/>
    <property type="match status" value="1"/>
</dbReference>
<name>G2PS26_ALLRU</name>
<gene>
    <name evidence="3" type="ordered locus">Murru_0565</name>
</gene>
<dbReference type="HOGENOM" id="CLU_281416_0_0_10"/>
<reference evidence="3 4" key="2">
    <citation type="journal article" date="2012" name="Stand. Genomic Sci.">
        <title>Complete genome sequence of the facultatively anaerobic, appendaged bacterium Muricauda ruestringensis type strain (B1(T)).</title>
        <authorList>
            <person name="Huntemann M."/>
            <person name="Teshima H."/>
            <person name="Lapidus A."/>
            <person name="Nolan M."/>
            <person name="Lucas S."/>
            <person name="Hammon N."/>
            <person name="Deshpande S."/>
            <person name="Cheng J.F."/>
            <person name="Tapia R."/>
            <person name="Goodwin L.A."/>
            <person name="Pitluck S."/>
            <person name="Liolios K."/>
            <person name="Pagani I."/>
            <person name="Ivanova N."/>
            <person name="Mavromatis K."/>
            <person name="Mikhailova N."/>
            <person name="Pati A."/>
            <person name="Chen A."/>
            <person name="Palaniappan K."/>
            <person name="Land M."/>
            <person name="Hauser L."/>
            <person name="Pan C."/>
            <person name="Brambilla E.M."/>
            <person name="Rohde M."/>
            <person name="Spring S."/>
            <person name="Goker M."/>
            <person name="Detter J.C."/>
            <person name="Bristow J."/>
            <person name="Eisen J.A."/>
            <person name="Markowitz V."/>
            <person name="Hugenholtz P."/>
            <person name="Kyrpides N.C."/>
            <person name="Klenk H.P."/>
            <person name="Woyke T."/>
        </authorList>
    </citation>
    <scope>NUCLEOTIDE SEQUENCE [LARGE SCALE GENOMIC DNA]</scope>
    <source>
        <strain evidence="4">DSM 13258 / LMG 19739 / B1</strain>
    </source>
</reference>
<evidence type="ECO:0000313" key="4">
    <source>
        <dbReference type="Proteomes" id="UP000008908"/>
    </source>
</evidence>
<protein>
    <submittedName>
        <fullName evidence="3">ASPIC/UnbV domain protein</fullName>
    </submittedName>
</protein>
<accession>G2PS26</accession>
<dbReference type="EMBL" id="CP002999">
    <property type="protein sequence ID" value="AEM69616.1"/>
    <property type="molecule type" value="Genomic_DNA"/>
</dbReference>
<dbReference type="Proteomes" id="UP000008908">
    <property type="component" value="Chromosome"/>
</dbReference>
<evidence type="ECO:0000259" key="2">
    <source>
        <dbReference type="Pfam" id="PF07593"/>
    </source>
</evidence>
<organism evidence="3 4">
    <name type="scientific">Allomuricauda ruestringensis (strain DSM 13258 / CIP 107369 / LMG 19739 / B1)</name>
    <name type="common">Muricauda ruestringensis</name>
    <dbReference type="NCBI Taxonomy" id="886377"/>
    <lineage>
        <taxon>Bacteria</taxon>
        <taxon>Pseudomonadati</taxon>
        <taxon>Bacteroidota</taxon>
        <taxon>Flavobacteriia</taxon>
        <taxon>Flavobacteriales</taxon>
        <taxon>Flavobacteriaceae</taxon>
        <taxon>Flagellimonas</taxon>
    </lineage>
</organism>
<feature type="domain" description="ASPIC/UnbV" evidence="2">
    <location>
        <begin position="535"/>
        <end position="600"/>
    </location>
</feature>
<dbReference type="InterPro" id="IPR027039">
    <property type="entry name" value="Crtac1"/>
</dbReference>